<dbReference type="Pfam" id="PF01261">
    <property type="entry name" value="AP_endonuc_2"/>
    <property type="match status" value="1"/>
</dbReference>
<dbReference type="Gene3D" id="3.20.20.150">
    <property type="entry name" value="Divalent-metal-dependent TIM barrel enzymes"/>
    <property type="match status" value="1"/>
</dbReference>
<dbReference type="InterPro" id="IPR013022">
    <property type="entry name" value="Xyl_isomerase-like_TIM-brl"/>
</dbReference>
<dbReference type="Proteomes" id="UP001056384">
    <property type="component" value="Chromosome 3"/>
</dbReference>
<accession>A0A9Q9AM71</accession>
<proteinExistence type="predicted"/>
<dbReference type="GO" id="GO:0016853">
    <property type="term" value="F:isomerase activity"/>
    <property type="evidence" value="ECO:0007669"/>
    <property type="project" value="UniProtKB-KW"/>
</dbReference>
<evidence type="ECO:0000259" key="1">
    <source>
        <dbReference type="Pfam" id="PF01261"/>
    </source>
</evidence>
<dbReference type="InterPro" id="IPR050312">
    <property type="entry name" value="IolE/XylAMocC-like"/>
</dbReference>
<sequence length="351" mass="39603">MPCRPAISSQSLGRAWEHALYPKLKAASEAGFEGVEIFFEDLAYLANVYTQERLEDHGATETTEGKSSEPSEQDLLRAAEDVRGWCEQFKLEVLCLQPLQNFEGVKSSSAHTSSITNLKLWLRLCRKLNTQMILIPSSTLPTSELDETTIVEHLRSAADLAASQSPPINLAYEALAWGTLVNTWEISYQHVQEANRPNLGICIDTFSLAGKIYGDPTSPDGKTKDGEEALASSLANLKSNLDITKVFYIQLVDAEKLESPLDSSHPWYKADQPARMTWSRNARLFAYEEDQGGYLPVRKVMEVLLKDQTFEGWVSMELFSRDLVEKRDGVPRQHAERGMRSWRRLREEFGL</sequence>
<organism evidence="2 3">
    <name type="scientific">Septoria linicola</name>
    <dbReference type="NCBI Taxonomy" id="215465"/>
    <lineage>
        <taxon>Eukaryota</taxon>
        <taxon>Fungi</taxon>
        <taxon>Dikarya</taxon>
        <taxon>Ascomycota</taxon>
        <taxon>Pezizomycotina</taxon>
        <taxon>Dothideomycetes</taxon>
        <taxon>Dothideomycetidae</taxon>
        <taxon>Mycosphaerellales</taxon>
        <taxon>Mycosphaerellaceae</taxon>
        <taxon>Septoria</taxon>
    </lineage>
</organism>
<feature type="domain" description="Xylose isomerase-like TIM barrel" evidence="1">
    <location>
        <begin position="24"/>
        <end position="343"/>
    </location>
</feature>
<dbReference type="EMBL" id="CP099420">
    <property type="protein sequence ID" value="USW51545.1"/>
    <property type="molecule type" value="Genomic_DNA"/>
</dbReference>
<dbReference type="PANTHER" id="PTHR12110">
    <property type="entry name" value="HYDROXYPYRUVATE ISOMERASE"/>
    <property type="match status" value="1"/>
</dbReference>
<keyword evidence="2" id="KW-0413">Isomerase</keyword>
<gene>
    <name evidence="2" type="ORF">Slin15195_G048640</name>
</gene>
<reference evidence="2" key="1">
    <citation type="submission" date="2022-06" db="EMBL/GenBank/DDBJ databases">
        <title>Complete genome sequences of two strains of the flax pathogen Septoria linicola.</title>
        <authorList>
            <person name="Lapalu N."/>
            <person name="Simon A."/>
            <person name="Demenou B."/>
            <person name="Paumier D."/>
            <person name="Guillot M.-P."/>
            <person name="Gout L."/>
            <person name="Valade R."/>
        </authorList>
    </citation>
    <scope>NUCLEOTIDE SEQUENCE</scope>
    <source>
        <strain evidence="2">SE15195</strain>
    </source>
</reference>
<name>A0A9Q9AM71_9PEZI</name>
<keyword evidence="3" id="KW-1185">Reference proteome</keyword>
<evidence type="ECO:0000313" key="2">
    <source>
        <dbReference type="EMBL" id="USW51545.1"/>
    </source>
</evidence>
<dbReference type="InterPro" id="IPR036237">
    <property type="entry name" value="Xyl_isomerase-like_sf"/>
</dbReference>
<dbReference type="SUPFAM" id="SSF51658">
    <property type="entry name" value="Xylose isomerase-like"/>
    <property type="match status" value="1"/>
</dbReference>
<dbReference type="PANTHER" id="PTHR12110:SF21">
    <property type="entry name" value="XYLOSE ISOMERASE-LIKE TIM BARREL DOMAIN-CONTAINING PROTEIN"/>
    <property type="match status" value="1"/>
</dbReference>
<dbReference type="AlphaFoldDB" id="A0A9Q9AM71"/>
<evidence type="ECO:0000313" key="3">
    <source>
        <dbReference type="Proteomes" id="UP001056384"/>
    </source>
</evidence>
<dbReference type="OrthoDB" id="5360893at2759"/>
<protein>
    <submittedName>
        <fullName evidence="2">Xylose isomerase-like, TIM barrel domain, xylose isomerase-like superfamily</fullName>
    </submittedName>
</protein>